<evidence type="ECO:0000256" key="2">
    <source>
        <dbReference type="ARBA" id="ARBA00022649"/>
    </source>
</evidence>
<proteinExistence type="inferred from homology"/>
<evidence type="ECO:0000256" key="5">
    <source>
        <dbReference type="ARBA" id="ARBA00022801"/>
    </source>
</evidence>
<name>S7TCM1_DESML</name>
<comment type="similarity">
    <text evidence="7">Belongs to the PINc/VapC protein family.</text>
</comment>
<feature type="domain" description="PIN" evidence="8">
    <location>
        <begin position="4"/>
        <end position="122"/>
    </location>
</feature>
<dbReference type="CDD" id="cd18753">
    <property type="entry name" value="PIN_VapC4-5_FitB-like"/>
    <property type="match status" value="1"/>
</dbReference>
<dbReference type="InterPro" id="IPR029060">
    <property type="entry name" value="PIN-like_dom_sf"/>
</dbReference>
<keyword evidence="5" id="KW-0378">Hydrolase</keyword>
<keyword evidence="3" id="KW-0540">Nuclease</keyword>
<evidence type="ECO:0000313" key="9">
    <source>
        <dbReference type="EMBL" id="EPR34255.1"/>
    </source>
</evidence>
<dbReference type="EMBL" id="ATHJ01000118">
    <property type="protein sequence ID" value="EPR34255.1"/>
    <property type="molecule type" value="Genomic_DNA"/>
</dbReference>
<evidence type="ECO:0000256" key="1">
    <source>
        <dbReference type="ARBA" id="ARBA00001946"/>
    </source>
</evidence>
<organism evidence="9 10">
    <name type="scientific">Desulfococcus multivorans DSM 2059</name>
    <dbReference type="NCBI Taxonomy" id="1121405"/>
    <lineage>
        <taxon>Bacteria</taxon>
        <taxon>Pseudomonadati</taxon>
        <taxon>Thermodesulfobacteriota</taxon>
        <taxon>Desulfobacteria</taxon>
        <taxon>Desulfobacterales</taxon>
        <taxon>Desulfococcaceae</taxon>
        <taxon>Desulfococcus</taxon>
    </lineage>
</organism>
<dbReference type="GO" id="GO:0046872">
    <property type="term" value="F:metal ion binding"/>
    <property type="evidence" value="ECO:0007669"/>
    <property type="project" value="UniProtKB-KW"/>
</dbReference>
<dbReference type="eggNOG" id="COG1487">
    <property type="taxonomic scope" value="Bacteria"/>
</dbReference>
<evidence type="ECO:0000256" key="7">
    <source>
        <dbReference type="ARBA" id="ARBA00038093"/>
    </source>
</evidence>
<keyword evidence="4" id="KW-0479">Metal-binding</keyword>
<dbReference type="Gene3D" id="3.40.50.1010">
    <property type="entry name" value="5'-nuclease"/>
    <property type="match status" value="1"/>
</dbReference>
<reference evidence="9 10" key="1">
    <citation type="journal article" date="2013" name="Genome Announc.">
        <title>Draft genome sequences for three mercury-methylating, sulfate-reducing bacteria.</title>
        <authorList>
            <person name="Brown S.D."/>
            <person name="Hurt R.A.Jr."/>
            <person name="Gilmour C.C."/>
            <person name="Elias D.A."/>
        </authorList>
    </citation>
    <scope>NUCLEOTIDE SEQUENCE [LARGE SCALE GENOMIC DNA]</scope>
    <source>
        <strain evidence="9 10">DSM 2059</strain>
    </source>
</reference>
<dbReference type="PANTHER" id="PTHR33653:SF1">
    <property type="entry name" value="RIBONUCLEASE VAPC2"/>
    <property type="match status" value="1"/>
</dbReference>
<dbReference type="STRING" id="897.B2D07_16975"/>
<keyword evidence="2" id="KW-1277">Toxin-antitoxin system</keyword>
<dbReference type="InterPro" id="IPR050556">
    <property type="entry name" value="Type_II_TA_system_RNase"/>
</dbReference>
<evidence type="ECO:0000259" key="8">
    <source>
        <dbReference type="Pfam" id="PF01850"/>
    </source>
</evidence>
<dbReference type="GO" id="GO:0016787">
    <property type="term" value="F:hydrolase activity"/>
    <property type="evidence" value="ECO:0007669"/>
    <property type="project" value="UniProtKB-KW"/>
</dbReference>
<dbReference type="InterPro" id="IPR002716">
    <property type="entry name" value="PIN_dom"/>
</dbReference>
<evidence type="ECO:0000256" key="4">
    <source>
        <dbReference type="ARBA" id="ARBA00022723"/>
    </source>
</evidence>
<dbReference type="RefSeq" id="WP_020878472.1">
    <property type="nucleotide sequence ID" value="NZ_ATHJ01000118.1"/>
</dbReference>
<evidence type="ECO:0000256" key="6">
    <source>
        <dbReference type="ARBA" id="ARBA00022842"/>
    </source>
</evidence>
<dbReference type="GO" id="GO:0004518">
    <property type="term" value="F:nuclease activity"/>
    <property type="evidence" value="ECO:0007669"/>
    <property type="project" value="UniProtKB-KW"/>
</dbReference>
<comment type="caution">
    <text evidence="9">The sequence shown here is derived from an EMBL/GenBank/DDBJ whole genome shotgun (WGS) entry which is preliminary data.</text>
</comment>
<accession>S7TCM1</accession>
<protein>
    <submittedName>
        <fullName evidence="9">PilT protein domain protein</fullName>
    </submittedName>
</protein>
<dbReference type="SUPFAM" id="SSF88723">
    <property type="entry name" value="PIN domain-like"/>
    <property type="match status" value="1"/>
</dbReference>
<keyword evidence="10" id="KW-1185">Reference proteome</keyword>
<dbReference type="Pfam" id="PF01850">
    <property type="entry name" value="PIN"/>
    <property type="match status" value="1"/>
</dbReference>
<gene>
    <name evidence="9" type="ORF">dsmv_3339</name>
</gene>
<dbReference type="PANTHER" id="PTHR33653">
    <property type="entry name" value="RIBONUCLEASE VAPC2"/>
    <property type="match status" value="1"/>
</dbReference>
<keyword evidence="6" id="KW-0460">Magnesium</keyword>
<evidence type="ECO:0000256" key="3">
    <source>
        <dbReference type="ARBA" id="ARBA00022722"/>
    </source>
</evidence>
<sequence length="130" mass="14876">MRLVLDTNIYCDFAEGVPQTVDIMAELGESIYLPAVVIGELFYGFMNGRRREWNEMKLNEIIEKLQITVIDVTQPVASKYGLIYLSLVKKGHKIPLNDVWIAACCMEVGGTLLTRDHHFEYVEQIDKLIL</sequence>
<evidence type="ECO:0000313" key="10">
    <source>
        <dbReference type="Proteomes" id="UP000014977"/>
    </source>
</evidence>
<comment type="cofactor">
    <cofactor evidence="1">
        <name>Mg(2+)</name>
        <dbReference type="ChEBI" id="CHEBI:18420"/>
    </cofactor>
</comment>
<dbReference type="AlphaFoldDB" id="S7TCM1"/>
<dbReference type="OrthoDB" id="9799448at2"/>
<dbReference type="Proteomes" id="UP000014977">
    <property type="component" value="Unassembled WGS sequence"/>
</dbReference>